<name>A0AAD7V2C8_9FUNG</name>
<proteinExistence type="predicted"/>
<feature type="compositionally biased region" description="Basic and acidic residues" evidence="2">
    <location>
        <begin position="155"/>
        <end position="167"/>
    </location>
</feature>
<keyword evidence="4" id="KW-1185">Reference proteome</keyword>
<protein>
    <submittedName>
        <fullName evidence="3">Uncharacterized protein</fullName>
    </submittedName>
</protein>
<dbReference type="Proteomes" id="UP001234581">
    <property type="component" value="Unassembled WGS sequence"/>
</dbReference>
<gene>
    <name evidence="3" type="ORF">O0I10_006896</name>
</gene>
<keyword evidence="1" id="KW-0175">Coiled coil</keyword>
<evidence type="ECO:0000256" key="1">
    <source>
        <dbReference type="SAM" id="Coils"/>
    </source>
</evidence>
<dbReference type="RefSeq" id="XP_058342256.1">
    <property type="nucleotide sequence ID" value="XM_058486921.1"/>
</dbReference>
<dbReference type="AlphaFoldDB" id="A0AAD7V2C8"/>
<feature type="region of interest" description="Disordered" evidence="2">
    <location>
        <begin position="96"/>
        <end position="115"/>
    </location>
</feature>
<evidence type="ECO:0000256" key="2">
    <source>
        <dbReference type="SAM" id="MobiDB-lite"/>
    </source>
</evidence>
<accession>A0AAD7V2C8</accession>
<feature type="region of interest" description="Disordered" evidence="2">
    <location>
        <begin position="1"/>
        <end position="83"/>
    </location>
</feature>
<evidence type="ECO:0000313" key="3">
    <source>
        <dbReference type="EMBL" id="KAJ8657343.1"/>
    </source>
</evidence>
<feature type="compositionally biased region" description="Low complexity" evidence="2">
    <location>
        <begin position="129"/>
        <end position="153"/>
    </location>
</feature>
<feature type="coiled-coil region" evidence="1">
    <location>
        <begin position="168"/>
        <end position="230"/>
    </location>
</feature>
<dbReference type="EMBL" id="JARTCD010000032">
    <property type="protein sequence ID" value="KAJ8657343.1"/>
    <property type="molecule type" value="Genomic_DNA"/>
</dbReference>
<reference evidence="3 4" key="1">
    <citation type="submission" date="2023-03" db="EMBL/GenBank/DDBJ databases">
        <title>Genome sequence of Lichtheimia ornata CBS 291.66.</title>
        <authorList>
            <person name="Mohabir J.T."/>
            <person name="Shea T.P."/>
            <person name="Kurbessoian T."/>
            <person name="Berby B."/>
            <person name="Fontaine J."/>
            <person name="Livny J."/>
            <person name="Gnirke A."/>
            <person name="Stajich J.E."/>
            <person name="Cuomo C.A."/>
        </authorList>
    </citation>
    <scope>NUCLEOTIDE SEQUENCE [LARGE SCALE GENOMIC DNA]</scope>
    <source>
        <strain evidence="3">CBS 291.66</strain>
    </source>
</reference>
<organism evidence="3 4">
    <name type="scientific">Lichtheimia ornata</name>
    <dbReference type="NCBI Taxonomy" id="688661"/>
    <lineage>
        <taxon>Eukaryota</taxon>
        <taxon>Fungi</taxon>
        <taxon>Fungi incertae sedis</taxon>
        <taxon>Mucoromycota</taxon>
        <taxon>Mucoromycotina</taxon>
        <taxon>Mucoromycetes</taxon>
        <taxon>Mucorales</taxon>
        <taxon>Lichtheimiaceae</taxon>
        <taxon>Lichtheimia</taxon>
    </lineage>
</organism>
<evidence type="ECO:0000313" key="4">
    <source>
        <dbReference type="Proteomes" id="UP001234581"/>
    </source>
</evidence>
<comment type="caution">
    <text evidence="3">The sequence shown here is derived from an EMBL/GenBank/DDBJ whole genome shotgun (WGS) entry which is preliminary data.</text>
</comment>
<sequence>MVDHQTAPPILEAPQQPVASKSLSRSKTMRNTANKVSRFFKKQAAVKEVSTEQQQQQQQQHPRSLSSTTSSSQHGWDRASIPSTFMDHSVNDVSLAPRPVSSYYHGETTTDSSSDIARPLSAMTDLAPTTTTTTTTSDMTTTANTTTTTTTTTPLHRDDAVENDHSNDEELSSEAEDLLRELDHVNAAVASMQKQVQSEAEQKQALQAQVEEIRRQIQAEELEQQQIEHRLFESTRAIRATDDDLSTIRDSFKLMKYGISRLVMTLNKKADRHTATQKFKQLWPHMLEHQTEDLESSQINLLAEKLIHQHLVNTVFECPLYPGVDVNDAFAAVSTWLVSHDSVEFPVRLRQQLAAIIAKSSKDSEVQLAAKAERDRITEAIYNDLADVYAPFLKENDKGVDEEKRYFAKVGDIVDKAMRLAIAMRGQDVEIVTKGAKEGEDQFNEETMVDVKGKTSGVVRFCICPAFIGGDGEHGFLEKGKVVLA</sequence>
<dbReference type="GeneID" id="83214306"/>
<feature type="compositionally biased region" description="Polar residues" evidence="2">
    <location>
        <begin position="17"/>
        <end position="35"/>
    </location>
</feature>
<feature type="region of interest" description="Disordered" evidence="2">
    <location>
        <begin position="128"/>
        <end position="167"/>
    </location>
</feature>
<feature type="compositionally biased region" description="Low complexity" evidence="2">
    <location>
        <begin position="53"/>
        <end position="72"/>
    </location>
</feature>